<organism evidence="1">
    <name type="scientific">Mycobacterium triplex</name>
    <dbReference type="NCBI Taxonomy" id="47839"/>
    <lineage>
        <taxon>Bacteria</taxon>
        <taxon>Bacillati</taxon>
        <taxon>Actinomycetota</taxon>
        <taxon>Actinomycetes</taxon>
        <taxon>Mycobacteriales</taxon>
        <taxon>Mycobacteriaceae</taxon>
        <taxon>Mycobacterium</taxon>
        <taxon>Mycobacterium simiae complex</taxon>
    </lineage>
</organism>
<dbReference type="AlphaFoldDB" id="A0A024K1P1"/>
<gene>
    <name evidence="1" type="ORF">BN973_03878</name>
</gene>
<dbReference type="HOGENOM" id="CLU_3273104_0_0_11"/>
<reference evidence="1" key="1">
    <citation type="journal article" date="2014" name="Genome Announc.">
        <title>Draft Genome Sequence of Mycobacterium triplex DSM 44626.</title>
        <authorList>
            <person name="Sassi M."/>
            <person name="Croce O."/>
            <person name="Robert C."/>
            <person name="Raoult D."/>
            <person name="Drancourt M."/>
        </authorList>
    </citation>
    <scope>NUCLEOTIDE SEQUENCE [LARGE SCALE GENOMIC DNA]</scope>
    <source>
        <strain evidence="1">DSM 44626</strain>
    </source>
</reference>
<sequence length="41" mass="4400">MSGAVPPLVLGSGLAFDDRGSHHLKGVPDQWRVLAVQDHHV</sequence>
<reference evidence="1" key="2">
    <citation type="submission" date="2014-04" db="EMBL/GenBank/DDBJ databases">
        <authorList>
            <person name="Urmite Genomes U."/>
        </authorList>
    </citation>
    <scope>NUCLEOTIDE SEQUENCE</scope>
    <source>
        <strain evidence="1">DSM 44626</strain>
    </source>
</reference>
<protein>
    <submittedName>
        <fullName evidence="1">Family 3 adenylate cyclase</fullName>
    </submittedName>
</protein>
<evidence type="ECO:0000313" key="1">
    <source>
        <dbReference type="EMBL" id="CDO89502.1"/>
    </source>
</evidence>
<dbReference type="EMBL" id="HG964446">
    <property type="protein sequence ID" value="CDO89502.1"/>
    <property type="molecule type" value="Genomic_DNA"/>
</dbReference>
<name>A0A024K1P1_9MYCO</name>
<accession>A0A024K1P1</accession>
<proteinExistence type="predicted"/>
<dbReference type="Proteomes" id="UP000028880">
    <property type="component" value="Unassembled WGS sequence"/>
</dbReference>